<evidence type="ECO:0000256" key="6">
    <source>
        <dbReference type="ARBA" id="ARBA00023136"/>
    </source>
</evidence>
<dbReference type="Gene3D" id="1.10.3720.10">
    <property type="entry name" value="MetI-like"/>
    <property type="match status" value="1"/>
</dbReference>
<keyword evidence="6 7" id="KW-0472">Membrane</keyword>
<feature type="transmembrane region" description="Helical" evidence="7">
    <location>
        <begin position="169"/>
        <end position="190"/>
    </location>
</feature>
<dbReference type="InterPro" id="IPR000515">
    <property type="entry name" value="MetI-like"/>
</dbReference>
<dbReference type="Proteomes" id="UP000236379">
    <property type="component" value="Unassembled WGS sequence"/>
</dbReference>
<evidence type="ECO:0000259" key="8">
    <source>
        <dbReference type="PROSITE" id="PS50928"/>
    </source>
</evidence>
<reference evidence="9 10" key="1">
    <citation type="submission" date="2018-01" db="EMBL/GenBank/DDBJ databases">
        <title>Deinococcus koreensis sp. nov., a radiation-resistant bacterium isolated from river water.</title>
        <authorList>
            <person name="Choi A."/>
        </authorList>
    </citation>
    <scope>NUCLEOTIDE SEQUENCE [LARGE SCALE GENOMIC DNA]</scope>
    <source>
        <strain evidence="9 10">SJW1-2</strain>
    </source>
</reference>
<evidence type="ECO:0000256" key="5">
    <source>
        <dbReference type="ARBA" id="ARBA00022989"/>
    </source>
</evidence>
<dbReference type="CDD" id="cd06261">
    <property type="entry name" value="TM_PBP2"/>
    <property type="match status" value="1"/>
</dbReference>
<comment type="caution">
    <text evidence="9">The sequence shown here is derived from an EMBL/GenBank/DDBJ whole genome shotgun (WGS) entry which is preliminary data.</text>
</comment>
<dbReference type="GO" id="GO:0005886">
    <property type="term" value="C:plasma membrane"/>
    <property type="evidence" value="ECO:0007669"/>
    <property type="project" value="UniProtKB-SubCell"/>
</dbReference>
<feature type="transmembrane region" description="Helical" evidence="7">
    <location>
        <begin position="225"/>
        <end position="258"/>
    </location>
</feature>
<comment type="similarity">
    <text evidence="7">Belongs to the binding-protein-dependent transport system permease family.</text>
</comment>
<proteinExistence type="inferred from homology"/>
<evidence type="ECO:0000313" key="9">
    <source>
        <dbReference type="EMBL" id="PNY81800.1"/>
    </source>
</evidence>
<feature type="transmembrane region" description="Helical" evidence="7">
    <location>
        <begin position="95"/>
        <end position="121"/>
    </location>
</feature>
<dbReference type="PANTHER" id="PTHR43386:SF23">
    <property type="entry name" value="ABC TRANSPORTER"/>
    <property type="match status" value="1"/>
</dbReference>
<evidence type="ECO:0000256" key="1">
    <source>
        <dbReference type="ARBA" id="ARBA00004651"/>
    </source>
</evidence>
<evidence type="ECO:0000313" key="10">
    <source>
        <dbReference type="Proteomes" id="UP000236379"/>
    </source>
</evidence>
<evidence type="ECO:0000256" key="3">
    <source>
        <dbReference type="ARBA" id="ARBA00022475"/>
    </source>
</evidence>
<dbReference type="InterPro" id="IPR025966">
    <property type="entry name" value="OppC_N"/>
</dbReference>
<dbReference type="GO" id="GO:0055085">
    <property type="term" value="P:transmembrane transport"/>
    <property type="evidence" value="ECO:0007669"/>
    <property type="project" value="InterPro"/>
</dbReference>
<name>A0A2K3UZ43_9DEIO</name>
<dbReference type="OrthoDB" id="9797472at2"/>
<feature type="transmembrane region" description="Helical" evidence="7">
    <location>
        <begin position="32"/>
        <end position="54"/>
    </location>
</feature>
<dbReference type="Pfam" id="PF12911">
    <property type="entry name" value="OppC_N"/>
    <property type="match status" value="1"/>
</dbReference>
<feature type="transmembrane region" description="Helical" evidence="7">
    <location>
        <begin position="278"/>
        <end position="297"/>
    </location>
</feature>
<keyword evidence="2 7" id="KW-0813">Transport</keyword>
<dbReference type="SUPFAM" id="SSF161098">
    <property type="entry name" value="MetI-like"/>
    <property type="match status" value="1"/>
</dbReference>
<dbReference type="EMBL" id="PPPD01000001">
    <property type="protein sequence ID" value="PNY81800.1"/>
    <property type="molecule type" value="Genomic_DNA"/>
</dbReference>
<dbReference type="PROSITE" id="PS50928">
    <property type="entry name" value="ABC_TM1"/>
    <property type="match status" value="1"/>
</dbReference>
<dbReference type="InterPro" id="IPR050366">
    <property type="entry name" value="BP-dependent_transpt_permease"/>
</dbReference>
<keyword evidence="5 7" id="KW-1133">Transmembrane helix</keyword>
<feature type="transmembrane region" description="Helical" evidence="7">
    <location>
        <begin position="142"/>
        <end position="163"/>
    </location>
</feature>
<dbReference type="AlphaFoldDB" id="A0A2K3UZ43"/>
<evidence type="ECO:0000256" key="7">
    <source>
        <dbReference type="RuleBase" id="RU363032"/>
    </source>
</evidence>
<protein>
    <submittedName>
        <fullName evidence="9">Peptide ABC transporter permease</fullName>
    </submittedName>
</protein>
<dbReference type="PANTHER" id="PTHR43386">
    <property type="entry name" value="OLIGOPEPTIDE TRANSPORT SYSTEM PERMEASE PROTEIN APPC"/>
    <property type="match status" value="1"/>
</dbReference>
<dbReference type="RefSeq" id="WP_103312241.1">
    <property type="nucleotide sequence ID" value="NZ_PPPD01000001.1"/>
</dbReference>
<keyword evidence="10" id="KW-1185">Reference proteome</keyword>
<dbReference type="InterPro" id="IPR035906">
    <property type="entry name" value="MetI-like_sf"/>
</dbReference>
<keyword evidence="4 7" id="KW-0812">Transmembrane</keyword>
<keyword evidence="3" id="KW-1003">Cell membrane</keyword>
<evidence type="ECO:0000256" key="4">
    <source>
        <dbReference type="ARBA" id="ARBA00022692"/>
    </source>
</evidence>
<evidence type="ECO:0000256" key="2">
    <source>
        <dbReference type="ARBA" id="ARBA00022448"/>
    </source>
</evidence>
<gene>
    <name evidence="9" type="ORF">CVO96_10785</name>
</gene>
<comment type="subcellular location">
    <subcellularLocation>
        <location evidence="1 7">Cell membrane</location>
        <topology evidence="1 7">Multi-pass membrane protein</topology>
    </subcellularLocation>
</comment>
<sequence>MTTALPTPSAPARARSNSTFAIALRRLRKHRAAMASLIVILLLILVALFAPFIAPYDPNTQDLNGIYVPPSPGHLMGQDSLGRDLFSRIIYGSRISLIVGFTVSLFSVLLGTLMGVLAGYFGGRTDTLISRFIEIMLSVPELPLLLTLSGLLLSSDAPFLVALRQNPNNSVFIIVGIFTFFGWMGTARLVRGEVLKLKNLEYVDAARALGATSGRVMARHLVPNLLAIIIVNGTLAVGGAILGEAALSFLGFGIQPPVSTWGNMLSNANEVVLEHPYVAFWPGLAILITVLSFNFLGDGLRDAFDPKSRL</sequence>
<accession>A0A2K3UZ43</accession>
<organism evidence="9 10">
    <name type="scientific">Deinococcus koreensis</name>
    <dbReference type="NCBI Taxonomy" id="2054903"/>
    <lineage>
        <taxon>Bacteria</taxon>
        <taxon>Thermotogati</taxon>
        <taxon>Deinococcota</taxon>
        <taxon>Deinococci</taxon>
        <taxon>Deinococcales</taxon>
        <taxon>Deinococcaceae</taxon>
        <taxon>Deinococcus</taxon>
    </lineage>
</organism>
<dbReference type="Pfam" id="PF00528">
    <property type="entry name" value="BPD_transp_1"/>
    <property type="match status" value="1"/>
</dbReference>
<feature type="domain" description="ABC transmembrane type-1" evidence="8">
    <location>
        <begin position="93"/>
        <end position="297"/>
    </location>
</feature>